<keyword evidence="3" id="KW-0805">Transcription regulation</keyword>
<dbReference type="Gene3D" id="1.10.1740.10">
    <property type="match status" value="1"/>
</dbReference>
<dbReference type="PANTHER" id="PTHR30173:SF43">
    <property type="entry name" value="ECF RNA POLYMERASE SIGMA FACTOR SIGI-RELATED"/>
    <property type="match status" value="1"/>
</dbReference>
<feature type="domain" description="RNA polymerase sigma factor 70 region 4 type 2" evidence="8">
    <location>
        <begin position="133"/>
        <end position="181"/>
    </location>
</feature>
<protein>
    <submittedName>
        <fullName evidence="9">Sigma-70 family RNA polymerase sigma factor</fullName>
    </submittedName>
</protein>
<feature type="domain" description="RNA polymerase sigma-70 region 2" evidence="7">
    <location>
        <begin position="33"/>
        <end position="92"/>
    </location>
</feature>
<dbReference type="SUPFAM" id="SSF54427">
    <property type="entry name" value="NTF2-like"/>
    <property type="match status" value="1"/>
</dbReference>
<dbReference type="InterPro" id="IPR007627">
    <property type="entry name" value="RNA_pol_sigma70_r2"/>
</dbReference>
<dbReference type="Proteomes" id="UP001500016">
    <property type="component" value="Unassembled WGS sequence"/>
</dbReference>
<feature type="region of interest" description="Disordered" evidence="6">
    <location>
        <begin position="1"/>
        <end position="24"/>
    </location>
</feature>
<evidence type="ECO:0000256" key="3">
    <source>
        <dbReference type="ARBA" id="ARBA00023015"/>
    </source>
</evidence>
<dbReference type="InterPro" id="IPR014284">
    <property type="entry name" value="RNA_pol_sigma-70_dom"/>
</dbReference>
<dbReference type="PANTHER" id="PTHR30173">
    <property type="entry name" value="SIGMA 19 FACTOR"/>
    <property type="match status" value="1"/>
</dbReference>
<dbReference type="Pfam" id="PF08281">
    <property type="entry name" value="Sigma70_r4_2"/>
    <property type="match status" value="1"/>
</dbReference>
<dbReference type="NCBIfam" id="TIGR02937">
    <property type="entry name" value="sigma70-ECF"/>
    <property type="match status" value="1"/>
</dbReference>
<accession>A0ABN2W2T7</accession>
<dbReference type="SUPFAM" id="SSF88946">
    <property type="entry name" value="Sigma2 domain of RNA polymerase sigma factors"/>
    <property type="match status" value="1"/>
</dbReference>
<dbReference type="InterPro" id="IPR036388">
    <property type="entry name" value="WH-like_DNA-bd_sf"/>
</dbReference>
<dbReference type="SUPFAM" id="SSF88659">
    <property type="entry name" value="Sigma3 and sigma4 domains of RNA polymerase sigma factors"/>
    <property type="match status" value="1"/>
</dbReference>
<dbReference type="Pfam" id="PF04542">
    <property type="entry name" value="Sigma70_r2"/>
    <property type="match status" value="1"/>
</dbReference>
<dbReference type="Gene3D" id="1.10.10.10">
    <property type="entry name" value="Winged helix-like DNA-binding domain superfamily/Winged helix DNA-binding domain"/>
    <property type="match status" value="1"/>
</dbReference>
<dbReference type="InterPro" id="IPR013249">
    <property type="entry name" value="RNA_pol_sigma70_r4_t2"/>
</dbReference>
<evidence type="ECO:0000256" key="1">
    <source>
        <dbReference type="ARBA" id="ARBA00010641"/>
    </source>
</evidence>
<evidence type="ECO:0000259" key="8">
    <source>
        <dbReference type="Pfam" id="PF08281"/>
    </source>
</evidence>
<dbReference type="RefSeq" id="WP_344529499.1">
    <property type="nucleotide sequence ID" value="NZ_BAAAPE010000009.1"/>
</dbReference>
<dbReference type="InterPro" id="IPR013324">
    <property type="entry name" value="RNA_pol_sigma_r3/r4-like"/>
</dbReference>
<dbReference type="InterPro" id="IPR052704">
    <property type="entry name" value="ECF_Sigma-70_Domain"/>
</dbReference>
<comment type="subunit">
    <text evidence="2">Interacts transiently with the RNA polymerase catalytic core formed by RpoA, RpoB, RpoC and RpoZ (2 alpha, 1 beta, 1 beta' and 1 omega subunit) to form the RNA polymerase holoenzyme that can initiate transcription.</text>
</comment>
<evidence type="ECO:0000313" key="10">
    <source>
        <dbReference type="Proteomes" id="UP001500016"/>
    </source>
</evidence>
<comment type="similarity">
    <text evidence="1">Belongs to the sigma-70 factor family. ECF subfamily.</text>
</comment>
<keyword evidence="10" id="KW-1185">Reference proteome</keyword>
<feature type="compositionally biased region" description="Gly residues" evidence="6">
    <location>
        <begin position="7"/>
        <end position="22"/>
    </location>
</feature>
<keyword evidence="4" id="KW-0731">Sigma factor</keyword>
<dbReference type="Gene3D" id="3.10.450.50">
    <property type="match status" value="1"/>
</dbReference>
<evidence type="ECO:0000256" key="5">
    <source>
        <dbReference type="ARBA" id="ARBA00023163"/>
    </source>
</evidence>
<evidence type="ECO:0000313" key="9">
    <source>
        <dbReference type="EMBL" id="GAA2079570.1"/>
    </source>
</evidence>
<feature type="region of interest" description="Disordered" evidence="6">
    <location>
        <begin position="99"/>
        <end position="119"/>
    </location>
</feature>
<dbReference type="InterPro" id="IPR013325">
    <property type="entry name" value="RNA_pol_sigma_r2"/>
</dbReference>
<evidence type="ECO:0000256" key="4">
    <source>
        <dbReference type="ARBA" id="ARBA00023082"/>
    </source>
</evidence>
<comment type="caution">
    <text evidence="9">The sequence shown here is derived from an EMBL/GenBank/DDBJ whole genome shotgun (WGS) entry which is preliminary data.</text>
</comment>
<evidence type="ECO:0000256" key="6">
    <source>
        <dbReference type="SAM" id="MobiDB-lite"/>
    </source>
</evidence>
<proteinExistence type="inferred from homology"/>
<feature type="compositionally biased region" description="Low complexity" evidence="6">
    <location>
        <begin position="189"/>
        <end position="198"/>
    </location>
</feature>
<evidence type="ECO:0000259" key="7">
    <source>
        <dbReference type="Pfam" id="PF04542"/>
    </source>
</evidence>
<organism evidence="9 10">
    <name type="scientific">Streptomyces albiaxialis</name>
    <dbReference type="NCBI Taxonomy" id="329523"/>
    <lineage>
        <taxon>Bacteria</taxon>
        <taxon>Bacillati</taxon>
        <taxon>Actinomycetota</taxon>
        <taxon>Actinomycetes</taxon>
        <taxon>Kitasatosporales</taxon>
        <taxon>Streptomycetaceae</taxon>
        <taxon>Streptomyces</taxon>
    </lineage>
</organism>
<feature type="region of interest" description="Disordered" evidence="6">
    <location>
        <begin position="177"/>
        <end position="204"/>
    </location>
</feature>
<dbReference type="EMBL" id="BAAAPE010000009">
    <property type="protein sequence ID" value="GAA2079570.1"/>
    <property type="molecule type" value="Genomic_DNA"/>
</dbReference>
<name>A0ABN2W2T7_9ACTN</name>
<sequence length="323" mass="33656">MRERYDGTGGGGPGGDGSGGDGDALAARFEEQRGSLRAAAYRMLGSLSEADDAVQETWIRLARTDVSGVRNLAAWLRTVLSRVCLDLLRARAARREELTGAGAADEEAWGGRGGESADEPEDEAVLADAVGRALLVVLDTLGPEERVAFVLHDTFAVPFDEIAPLVDRSPVAAKKLASRARHRVRGTSAPGAAPEGPAGPVPGGHRQVVDAFLAAARTGDLDALLGVLAPDVVRRADPALLPSGRTAVLRGARAVAEETRLLARNARFAGPALVDGAPALVVAPHGRLRLALRLTIEGGRVAAYEVIADPARLARLVVTVPEP</sequence>
<keyword evidence="5" id="KW-0804">Transcription</keyword>
<gene>
    <name evidence="9" type="ORF">GCM10009801_37230</name>
</gene>
<evidence type="ECO:0000256" key="2">
    <source>
        <dbReference type="ARBA" id="ARBA00011344"/>
    </source>
</evidence>
<reference evidence="9 10" key="1">
    <citation type="journal article" date="2019" name="Int. J. Syst. Evol. Microbiol.">
        <title>The Global Catalogue of Microorganisms (GCM) 10K type strain sequencing project: providing services to taxonomists for standard genome sequencing and annotation.</title>
        <authorList>
            <consortium name="The Broad Institute Genomics Platform"/>
            <consortium name="The Broad Institute Genome Sequencing Center for Infectious Disease"/>
            <person name="Wu L."/>
            <person name="Ma J."/>
        </authorList>
    </citation>
    <scope>NUCLEOTIDE SEQUENCE [LARGE SCALE GENOMIC DNA]</scope>
    <source>
        <strain evidence="9 10">JCM 15478</strain>
    </source>
</reference>
<dbReference type="InterPro" id="IPR032710">
    <property type="entry name" value="NTF2-like_dom_sf"/>
</dbReference>